<dbReference type="STRING" id="126673.AWC01_07605"/>
<evidence type="ECO:0000313" key="2">
    <source>
        <dbReference type="EMBL" id="ORV43029.1"/>
    </source>
</evidence>
<dbReference type="Proteomes" id="UP000193564">
    <property type="component" value="Unassembled WGS sequence"/>
</dbReference>
<reference evidence="1 4" key="2">
    <citation type="journal article" date="2019" name="Emerg. Microbes Infect.">
        <title>Comprehensive subspecies identification of 175 nontuberculous mycobacteria species based on 7547 genomic profiles.</title>
        <authorList>
            <person name="Matsumoto Y."/>
            <person name="Kinjo T."/>
            <person name="Motooka D."/>
            <person name="Nabeya D."/>
            <person name="Jung N."/>
            <person name="Uechi K."/>
            <person name="Horii T."/>
            <person name="Iida T."/>
            <person name="Fujita J."/>
            <person name="Nakamura S."/>
        </authorList>
    </citation>
    <scope>NUCLEOTIDE SEQUENCE [LARGE SCALE GENOMIC DNA]</scope>
    <source>
        <strain evidence="1 4">JCM 12405</strain>
    </source>
</reference>
<sequence length="76" mass="8865">MRLTEEQKSYLVVAIALLAIEKTRARMDSDFARVDKTWAKFQTRLESDALTRIRFDKMKRSSRSDIGVSRTDNIRA</sequence>
<evidence type="ECO:0000313" key="3">
    <source>
        <dbReference type="Proteomes" id="UP000193564"/>
    </source>
</evidence>
<evidence type="ECO:0000313" key="1">
    <source>
        <dbReference type="EMBL" id="BBZ06104.1"/>
    </source>
</evidence>
<accession>A0A1X1TEP0</accession>
<dbReference type="Proteomes" id="UP000467201">
    <property type="component" value="Chromosome"/>
</dbReference>
<organism evidence="2 3">
    <name type="scientific">Mycolicibacterium doricum</name>
    <dbReference type="NCBI Taxonomy" id="126673"/>
    <lineage>
        <taxon>Bacteria</taxon>
        <taxon>Bacillati</taxon>
        <taxon>Actinomycetota</taxon>
        <taxon>Actinomycetes</taxon>
        <taxon>Mycobacteriales</taxon>
        <taxon>Mycobacteriaceae</taxon>
        <taxon>Mycolicibacterium</taxon>
    </lineage>
</organism>
<evidence type="ECO:0000313" key="4">
    <source>
        <dbReference type="Proteomes" id="UP000467201"/>
    </source>
</evidence>
<keyword evidence="3" id="KW-1185">Reference proteome</keyword>
<dbReference type="EMBL" id="LQOS01000020">
    <property type="protein sequence ID" value="ORV43029.1"/>
    <property type="molecule type" value="Genomic_DNA"/>
</dbReference>
<reference evidence="1" key="3">
    <citation type="submission" date="2020-02" db="EMBL/GenBank/DDBJ databases">
        <authorList>
            <person name="Matsumoto Y."/>
            <person name="Motooka D."/>
            <person name="Nakamura S."/>
        </authorList>
    </citation>
    <scope>NUCLEOTIDE SEQUENCE</scope>
    <source>
        <strain evidence="1">JCM 12405</strain>
    </source>
</reference>
<dbReference type="KEGG" id="mdr:MDOR_02730"/>
<dbReference type="RefSeq" id="WP_085189583.1">
    <property type="nucleotide sequence ID" value="NZ_AP022605.1"/>
</dbReference>
<reference evidence="2 3" key="1">
    <citation type="submission" date="2016-01" db="EMBL/GenBank/DDBJ databases">
        <title>The new phylogeny of the genus Mycobacterium.</title>
        <authorList>
            <person name="Tarcisio F."/>
            <person name="Conor M."/>
            <person name="Antonella G."/>
            <person name="Elisabetta G."/>
            <person name="Giulia F.S."/>
            <person name="Sara T."/>
            <person name="Anna F."/>
            <person name="Clotilde B."/>
            <person name="Roberto B."/>
            <person name="Veronica D.S."/>
            <person name="Fabio R."/>
            <person name="Monica P."/>
            <person name="Olivier J."/>
            <person name="Enrico T."/>
            <person name="Nicola S."/>
        </authorList>
    </citation>
    <scope>NUCLEOTIDE SEQUENCE [LARGE SCALE GENOMIC DNA]</scope>
    <source>
        <strain evidence="2 3">DSM 44339</strain>
    </source>
</reference>
<dbReference type="AlphaFoldDB" id="A0A1X1TEP0"/>
<name>A0A1X1TEP0_9MYCO</name>
<proteinExistence type="predicted"/>
<gene>
    <name evidence="2" type="ORF">AWC01_07605</name>
    <name evidence="1" type="ORF">MDOR_02730</name>
</gene>
<protein>
    <submittedName>
        <fullName evidence="2">Uncharacterized protein</fullName>
    </submittedName>
</protein>
<dbReference type="EMBL" id="AP022605">
    <property type="protein sequence ID" value="BBZ06104.1"/>
    <property type="molecule type" value="Genomic_DNA"/>
</dbReference>